<dbReference type="PATRIC" id="fig|1249627.3.peg.1121"/>
<evidence type="ECO:0000313" key="3">
    <source>
        <dbReference type="Proteomes" id="UP000019460"/>
    </source>
</evidence>
<evidence type="ECO:0000313" key="2">
    <source>
        <dbReference type="EMBL" id="EXJ16077.1"/>
    </source>
</evidence>
<dbReference type="eggNOG" id="COG4452">
    <property type="taxonomic scope" value="Bacteria"/>
</dbReference>
<reference evidence="2 3" key="1">
    <citation type="submission" date="2012-11" db="EMBL/GenBank/DDBJ databases">
        <title>Genome assembly of Thiorhodococcus sp. AK35.</title>
        <authorList>
            <person name="Nupur N."/>
            <person name="Khatri I."/>
            <person name="Subramanian S."/>
            <person name="Pinnaka A."/>
        </authorList>
    </citation>
    <scope>NUCLEOTIDE SEQUENCE [LARGE SCALE GENOMIC DNA]</scope>
    <source>
        <strain evidence="2 3">AK35</strain>
    </source>
</reference>
<feature type="transmembrane region" description="Helical" evidence="1">
    <location>
        <begin position="410"/>
        <end position="427"/>
    </location>
</feature>
<keyword evidence="1" id="KW-1133">Transmembrane helix</keyword>
<evidence type="ECO:0000256" key="1">
    <source>
        <dbReference type="SAM" id="Phobius"/>
    </source>
</evidence>
<dbReference type="Proteomes" id="UP000019460">
    <property type="component" value="Unassembled WGS sequence"/>
</dbReference>
<comment type="caution">
    <text evidence="2">The sequence shown here is derived from an EMBL/GenBank/DDBJ whole genome shotgun (WGS) entry which is preliminary data.</text>
</comment>
<dbReference type="Pfam" id="PF06123">
    <property type="entry name" value="CreD"/>
    <property type="match status" value="1"/>
</dbReference>
<keyword evidence="1" id="KW-0812">Transmembrane</keyword>
<name>W9VJ42_9GAMM</name>
<accession>W9VJ42</accession>
<organism evidence="2 3">
    <name type="scientific">Imhoffiella purpurea</name>
    <dbReference type="NCBI Taxonomy" id="1249627"/>
    <lineage>
        <taxon>Bacteria</taxon>
        <taxon>Pseudomonadati</taxon>
        <taxon>Pseudomonadota</taxon>
        <taxon>Gammaproteobacteria</taxon>
        <taxon>Chromatiales</taxon>
        <taxon>Chromatiaceae</taxon>
        <taxon>Imhoffiella</taxon>
    </lineage>
</organism>
<feature type="transmembrane region" description="Helical" evidence="1">
    <location>
        <begin position="356"/>
        <end position="374"/>
    </location>
</feature>
<dbReference type="EMBL" id="AONC01000015">
    <property type="protein sequence ID" value="EXJ16077.1"/>
    <property type="molecule type" value="Genomic_DNA"/>
</dbReference>
<dbReference type="NCBIfam" id="NF008712">
    <property type="entry name" value="PRK11715.1-1"/>
    <property type="match status" value="1"/>
</dbReference>
<sequence>MQKALLIKAAVTTGLIAVLAVPLGMVDQLVGERAARQRAVVNEIASSSAGDQQIVGPILVLPYVEEYRERYWVDESTESGVKRVSRTRLVKHEARTLFMPRSAELRFQGGTSVKRRGLFKALVYDLDGAIEGRFLVPVAPRVGRHQEGSRIVWGRPYLSLGLSDTRGILRAPLLEWDGSRHGFEQGTGLGKGLPNGIHAMLPPWIAEQEQTAPNAETRVIPFKLKLGFRGTESVSFVPIAESTRISLASSWPHPSFQGRFLPDADSQRIDATGFSALWEVSGLATTAPASIRADVASAKACASGCAEWLGVRFIEPVNVYSMADRAIKYGILFIALTFAAFVLFELLESLRIHPAQYLLVGMALAIFFLLLLSLSEHIPFATAYLVATAACVGLLGFYVSHVLGGVRRGIGFAALVAALFAVLYALLVSEDVALLMGSIMLFALLALTMTLTRNLDWYGLETRRG</sequence>
<feature type="transmembrane region" description="Helical" evidence="1">
    <location>
        <begin position="433"/>
        <end position="455"/>
    </location>
</feature>
<dbReference type="InterPro" id="IPR010364">
    <property type="entry name" value="Uncharacterised_IM_CreD"/>
</dbReference>
<dbReference type="GO" id="GO:0005886">
    <property type="term" value="C:plasma membrane"/>
    <property type="evidence" value="ECO:0007669"/>
    <property type="project" value="TreeGrafter"/>
</dbReference>
<dbReference type="PANTHER" id="PTHR30092">
    <property type="entry name" value="INNER MEMBRANE PROTEIN CRED"/>
    <property type="match status" value="1"/>
</dbReference>
<feature type="transmembrane region" description="Helical" evidence="1">
    <location>
        <begin position="326"/>
        <end position="344"/>
    </location>
</feature>
<dbReference type="AlphaFoldDB" id="W9VJ42"/>
<feature type="transmembrane region" description="Helical" evidence="1">
    <location>
        <begin position="380"/>
        <end position="398"/>
    </location>
</feature>
<protein>
    <submittedName>
        <fullName evidence="2">Inner membrane protein CreD</fullName>
    </submittedName>
</protein>
<proteinExistence type="predicted"/>
<gene>
    <name evidence="2" type="ORF">D779_0546</name>
</gene>
<dbReference type="STRING" id="1249627.D779_0546"/>
<keyword evidence="3" id="KW-1185">Reference proteome</keyword>
<dbReference type="PANTHER" id="PTHR30092:SF0">
    <property type="entry name" value="INNER MEMBRANE PROTEIN CRED"/>
    <property type="match status" value="1"/>
</dbReference>
<dbReference type="RefSeq" id="WP_052347872.1">
    <property type="nucleotide sequence ID" value="NZ_AONC01000015.1"/>
</dbReference>
<keyword evidence="1" id="KW-0472">Membrane</keyword>
<dbReference type="PIRSF" id="PIRSF004548">
    <property type="entry name" value="CreD"/>
    <property type="match status" value="1"/>
</dbReference>
<dbReference type="OrthoDB" id="9791851at2"/>